<feature type="region of interest" description="Disordered" evidence="3">
    <location>
        <begin position="606"/>
        <end position="632"/>
    </location>
</feature>
<feature type="active site" description="N6-AMP-lysine intermediate" evidence="2">
    <location>
        <position position="121"/>
    </location>
</feature>
<protein>
    <recommendedName>
        <fullName evidence="1">tRNA ligase</fullName>
        <ecNumber evidence="1">6.5.1.3</ecNumber>
    </recommendedName>
</protein>
<dbReference type="SUPFAM" id="SSF52540">
    <property type="entry name" value="P-loop containing nucleoside triphosphate hydrolases"/>
    <property type="match status" value="1"/>
</dbReference>
<evidence type="ECO:0000259" key="4">
    <source>
        <dbReference type="Pfam" id="PF08302"/>
    </source>
</evidence>
<dbReference type="InterPro" id="IPR027417">
    <property type="entry name" value="P-loop_NTPase"/>
</dbReference>
<dbReference type="PANTHER" id="PTHR32004">
    <property type="entry name" value="TRNA LIGASE"/>
    <property type="match status" value="1"/>
</dbReference>
<feature type="domain" description="tRNA ligase phosphodiesterase" evidence="4">
    <location>
        <begin position="555"/>
        <end position="827"/>
    </location>
</feature>
<keyword evidence="1 7" id="KW-0436">Ligase</keyword>
<dbReference type="Pfam" id="PF09511">
    <property type="entry name" value="RNA_lig_T4_1"/>
    <property type="match status" value="1"/>
</dbReference>
<dbReference type="GO" id="GO:0051730">
    <property type="term" value="F:GTP-dependent polyribonucleotide 5'-hydroxyl-kinase activity"/>
    <property type="evidence" value="ECO:0007669"/>
    <property type="project" value="InterPro"/>
</dbReference>
<dbReference type="GO" id="GO:0005524">
    <property type="term" value="F:ATP binding"/>
    <property type="evidence" value="ECO:0007669"/>
    <property type="project" value="UniProtKB-UniRule"/>
</dbReference>
<dbReference type="InterPro" id="IPR012387">
    <property type="entry name" value="Trl1_fun"/>
</dbReference>
<dbReference type="PIRSF" id="PIRSF019634">
    <property type="entry name" value="tRNA_lig_yeast"/>
    <property type="match status" value="1"/>
</dbReference>
<dbReference type="Gene3D" id="3.40.50.300">
    <property type="entry name" value="P-loop containing nucleotide triphosphate hydrolases"/>
    <property type="match status" value="1"/>
</dbReference>
<evidence type="ECO:0000313" key="8">
    <source>
        <dbReference type="Proteomes" id="UP001150941"/>
    </source>
</evidence>
<dbReference type="PANTHER" id="PTHR32004:SF1">
    <property type="entry name" value="TRNA LIGASE"/>
    <property type="match status" value="1"/>
</dbReference>
<dbReference type="OrthoDB" id="276239at2759"/>
<keyword evidence="1" id="KW-0819">tRNA processing</keyword>
<dbReference type="InterPro" id="IPR019039">
    <property type="entry name" value="T4-Rnl1-like_N"/>
</dbReference>
<organism evidence="7 8">
    <name type="scientific">Penicillium chermesinum</name>
    <dbReference type="NCBI Taxonomy" id="63820"/>
    <lineage>
        <taxon>Eukaryota</taxon>
        <taxon>Fungi</taxon>
        <taxon>Dikarya</taxon>
        <taxon>Ascomycota</taxon>
        <taxon>Pezizomycotina</taxon>
        <taxon>Eurotiomycetes</taxon>
        <taxon>Eurotiomycetidae</taxon>
        <taxon>Eurotiales</taxon>
        <taxon>Aspergillaceae</taxon>
        <taxon>Penicillium</taxon>
    </lineage>
</organism>
<dbReference type="GO" id="GO:0005634">
    <property type="term" value="C:nucleus"/>
    <property type="evidence" value="ECO:0007669"/>
    <property type="project" value="TreeGrafter"/>
</dbReference>
<reference evidence="7" key="1">
    <citation type="submission" date="2022-11" db="EMBL/GenBank/DDBJ databases">
        <authorList>
            <person name="Petersen C."/>
        </authorList>
    </citation>
    <scope>NUCLEOTIDE SEQUENCE</scope>
    <source>
        <strain evidence="7">IBT 19713</strain>
    </source>
</reference>
<dbReference type="Proteomes" id="UP001150941">
    <property type="component" value="Unassembled WGS sequence"/>
</dbReference>
<gene>
    <name evidence="7" type="ORF">N7468_000530</name>
</gene>
<feature type="domain" description="T4 RNA ligase 1-like N-terminal" evidence="6">
    <location>
        <begin position="70"/>
        <end position="303"/>
    </location>
</feature>
<dbReference type="Pfam" id="PF08302">
    <property type="entry name" value="tRNA_lig_CPD"/>
    <property type="match status" value="1"/>
</dbReference>
<feature type="compositionally biased region" description="Basic and acidic residues" evidence="3">
    <location>
        <begin position="610"/>
        <end position="632"/>
    </location>
</feature>
<name>A0A9W9TYY1_9EURO</name>
<sequence>MARTQARQQDPAEVSELCQRLETALRAPKSKGKQFTCKKSTFKVSGTNDKYVDSWKFQDYDYKRSGLPTYARGLFTTKRKDGTPEIATRGYDKFFNIDEVNETRWRNIENNTRGPYELSVKENGCIIFISGLEDDTLLVCSKHSTGNRSDIEISHASAGEKWVQRHVATVNRTTKDLARVLRENNLTAVGELCDDSFEEHVLAYDEAAAGIYLHGLNFNVPEFATMPAEDVHRFADEWGFKKAKFEVYRDIYAVRQFLESCAETGTWDGRETEGFVVRCQMRANENMPYQDWFFKYKFEEPYLMYREWRECTKAVIAGKMPRIKKHQKITEEYIQFARRKFVANPSLMRAYNLNHGIISLREEFLQSRGMNGPEIIAKEAEEGRENAKEIVLVPVATLGCGKTTVALALAHLFGWGHVQNDNIPKQKDKPKKFAFEISRLLTEKQVVIADRNNHQRRERQQLMDDVLPVFPGTKFIALHYVHEPKTHLLPQIREVTQKRVIDRGDNHQTIRAGLKDDREIMGIMEGFLNRFEGVDTSRKPDEGFSSVIDLDVCASSRENLENVVAALHSQYPEVVPNMPSPDDLDVAIDAAMNNYRVDIDLSYSYSQGNNKKEQKGDAAKPRTEKQNKKVKERTPEFLASKIEFFGIFVHASEIKLTLNALFDSSVSPEKSRLYNQLIGSRRIQPSFHVTLIHRASQADQANIWSHYKDQYIKALGNTPGANEAAATSPPTLGYARVRLERLVWDSRIMAFVVRILPANENEPDDGLPCANPIPHITIGTISPDVKPKESNDLLQRWARDGSGEHTGIFEAEVPAVKVITGSVGEVMSKGNW</sequence>
<evidence type="ECO:0000256" key="1">
    <source>
        <dbReference type="PIRNR" id="PIRNR019634"/>
    </source>
</evidence>
<dbReference type="EMBL" id="JAPQKS010000001">
    <property type="protein sequence ID" value="KAJ5249079.1"/>
    <property type="molecule type" value="Genomic_DNA"/>
</dbReference>
<evidence type="ECO:0000313" key="7">
    <source>
        <dbReference type="EMBL" id="KAJ5249079.1"/>
    </source>
</evidence>
<evidence type="ECO:0000256" key="2">
    <source>
        <dbReference type="PIRSR" id="PIRSR019634-50"/>
    </source>
</evidence>
<evidence type="ECO:0000259" key="5">
    <source>
        <dbReference type="Pfam" id="PF08303"/>
    </source>
</evidence>
<reference evidence="7" key="2">
    <citation type="journal article" date="2023" name="IMA Fungus">
        <title>Comparative genomic study of the Penicillium genus elucidates a diverse pangenome and 15 lateral gene transfer events.</title>
        <authorList>
            <person name="Petersen C."/>
            <person name="Sorensen T."/>
            <person name="Nielsen M.R."/>
            <person name="Sondergaard T.E."/>
            <person name="Sorensen J.L."/>
            <person name="Fitzpatrick D.A."/>
            <person name="Frisvad J.C."/>
            <person name="Nielsen K.L."/>
        </authorList>
    </citation>
    <scope>NUCLEOTIDE SEQUENCE</scope>
    <source>
        <strain evidence="7">IBT 19713</strain>
    </source>
</reference>
<comment type="catalytic activity">
    <reaction evidence="1">
        <text>ATP + (ribonucleotide)n-3'-hydroxyl + 5'-phospho-(ribonucleotide)m = (ribonucleotide)n+m + AMP + diphosphate.</text>
        <dbReference type="EC" id="6.5.1.3"/>
    </reaction>
</comment>
<keyword evidence="8" id="KW-1185">Reference proteome</keyword>
<dbReference type="InterPro" id="IPR015966">
    <property type="entry name" value="tRNA_lig_kin_fungi"/>
</dbReference>
<comment type="similarity">
    <text evidence="1">Belongs to the TRL1 family.</text>
</comment>
<evidence type="ECO:0000256" key="3">
    <source>
        <dbReference type="SAM" id="MobiDB-lite"/>
    </source>
</evidence>
<dbReference type="AlphaFoldDB" id="A0A9W9TYY1"/>
<dbReference type="Pfam" id="PF08303">
    <property type="entry name" value="tRNA_lig_kinase"/>
    <property type="match status" value="1"/>
</dbReference>
<dbReference type="GO" id="GO:0008081">
    <property type="term" value="F:phosphoric diester hydrolase activity"/>
    <property type="evidence" value="ECO:0007669"/>
    <property type="project" value="InterPro"/>
</dbReference>
<feature type="domain" description="tRNA ligase kinase" evidence="5">
    <location>
        <begin position="391"/>
        <end position="552"/>
    </location>
</feature>
<dbReference type="GO" id="GO:0003972">
    <property type="term" value="F:RNA ligase (ATP) activity"/>
    <property type="evidence" value="ECO:0007669"/>
    <property type="project" value="UniProtKB-UniRule"/>
</dbReference>
<dbReference type="InterPro" id="IPR015965">
    <property type="entry name" value="tRNA_lig_PDEase"/>
</dbReference>
<dbReference type="GO" id="GO:0006388">
    <property type="term" value="P:tRNA splicing, via endonucleolytic cleavage and ligation"/>
    <property type="evidence" value="ECO:0007669"/>
    <property type="project" value="UniProtKB-UniRule"/>
</dbReference>
<dbReference type="FunFam" id="3.40.50.300:FF:001690">
    <property type="entry name" value="tRNA ligase"/>
    <property type="match status" value="1"/>
</dbReference>
<comment type="caution">
    <text evidence="7">The sequence shown here is derived from an EMBL/GenBank/DDBJ whole genome shotgun (WGS) entry which is preliminary data.</text>
</comment>
<dbReference type="RefSeq" id="XP_058335858.1">
    <property type="nucleotide sequence ID" value="XM_058469827.1"/>
</dbReference>
<accession>A0A9W9TYY1</accession>
<evidence type="ECO:0000259" key="6">
    <source>
        <dbReference type="Pfam" id="PF09511"/>
    </source>
</evidence>
<proteinExistence type="inferred from homology"/>
<dbReference type="GeneID" id="83197130"/>
<dbReference type="EC" id="6.5.1.3" evidence="1"/>